<dbReference type="EMBL" id="CP000383">
    <property type="protein sequence ID" value="ABG60479.1"/>
    <property type="molecule type" value="Genomic_DNA"/>
</dbReference>
<keyword evidence="4" id="KW-1185">Reference proteome</keyword>
<evidence type="ECO:0000259" key="2">
    <source>
        <dbReference type="Pfam" id="PF05193"/>
    </source>
</evidence>
<dbReference type="InterPro" id="IPR011765">
    <property type="entry name" value="Pept_M16_N"/>
</dbReference>
<dbReference type="GO" id="GO:0008233">
    <property type="term" value="F:peptidase activity"/>
    <property type="evidence" value="ECO:0007669"/>
    <property type="project" value="UniProtKB-KW"/>
</dbReference>
<feature type="domain" description="Peptidase M16 N-terminal" evidence="1">
    <location>
        <begin position="43"/>
        <end position="152"/>
    </location>
</feature>
<evidence type="ECO:0000259" key="1">
    <source>
        <dbReference type="Pfam" id="PF00675"/>
    </source>
</evidence>
<dbReference type="InterPro" id="IPR011249">
    <property type="entry name" value="Metalloenz_LuxS/M16"/>
</dbReference>
<keyword evidence="3" id="KW-0378">Hydrolase</keyword>
<dbReference type="Proteomes" id="UP000001822">
    <property type="component" value="Chromosome"/>
</dbReference>
<accession>A0A6N4SVS3</accession>
<dbReference type="Pfam" id="PF05193">
    <property type="entry name" value="Peptidase_M16_C"/>
    <property type="match status" value="1"/>
</dbReference>
<keyword evidence="3" id="KW-0645">Protease</keyword>
<feature type="domain" description="Peptidase M16 C-terminal" evidence="2">
    <location>
        <begin position="185"/>
        <end position="358"/>
    </location>
</feature>
<organism evidence="3 4">
    <name type="scientific">Cytophaga hutchinsonii (strain ATCC 33406 / DSM 1761 / CIP 103989 / NBRC 15051 / NCIMB 9469 / D465)</name>
    <dbReference type="NCBI Taxonomy" id="269798"/>
    <lineage>
        <taxon>Bacteria</taxon>
        <taxon>Pseudomonadati</taxon>
        <taxon>Bacteroidota</taxon>
        <taxon>Cytophagia</taxon>
        <taxon>Cytophagales</taxon>
        <taxon>Cytophagaceae</taxon>
        <taxon>Cytophaga</taxon>
    </lineage>
</organism>
<protein>
    <submittedName>
        <fullName evidence="3">Zinc protease</fullName>
    </submittedName>
</protein>
<dbReference type="OrthoDB" id="9811314at2"/>
<reference evidence="3 4" key="1">
    <citation type="journal article" date="2007" name="Appl. Environ. Microbiol.">
        <title>Genome sequence of the cellulolytic gliding bacterium Cytophaga hutchinsonii.</title>
        <authorList>
            <person name="Xie G."/>
            <person name="Bruce D.C."/>
            <person name="Challacombe J.F."/>
            <person name="Chertkov O."/>
            <person name="Detter J.C."/>
            <person name="Gilna P."/>
            <person name="Han C.S."/>
            <person name="Lucas S."/>
            <person name="Misra M."/>
            <person name="Myers G.L."/>
            <person name="Richardson P."/>
            <person name="Tapia R."/>
            <person name="Thayer N."/>
            <person name="Thompson L.S."/>
            <person name="Brettin T.S."/>
            <person name="Henrissat B."/>
            <person name="Wilson D.B."/>
            <person name="McBride M.J."/>
        </authorList>
    </citation>
    <scope>NUCLEOTIDE SEQUENCE [LARGE SCALE GENOMIC DNA]</scope>
    <source>
        <strain evidence="4">ATCC 33406 / DSM 1761 / CIP 103989 / NBRC 15051 / NCIMB 9469 / D465</strain>
    </source>
</reference>
<dbReference type="InterPro" id="IPR007863">
    <property type="entry name" value="Peptidase_M16_C"/>
</dbReference>
<dbReference type="GO" id="GO:0046872">
    <property type="term" value="F:metal ion binding"/>
    <property type="evidence" value="ECO:0007669"/>
    <property type="project" value="InterPro"/>
</dbReference>
<dbReference type="InterPro" id="IPR050361">
    <property type="entry name" value="MPP/UQCRC_Complex"/>
</dbReference>
<evidence type="ECO:0000313" key="3">
    <source>
        <dbReference type="EMBL" id="ABG60479.1"/>
    </source>
</evidence>
<dbReference type="RefSeq" id="WP_011586589.1">
    <property type="nucleotide sequence ID" value="NC_008255.1"/>
</dbReference>
<sequence>MTHILDRTVAPAINPIDRFHLPKVETVSFSNGNKLHTFALGTQPVVRVEWIFNTGSRVEEKTGTSFFTSKMLAEGTSALTSPQIQEFLAQFGAFLEVNPGNERINITLFSLEKHLAVLIPFIKNLLTDSIFPEEQLTKMKQIQSQGIQVNLEKTAYVAGVAFRELLFNNNHPYGKHLNLEVIDAIKKEDLIRFFKEELLNKTCDIIITGGFSAESISLLEQQFGKDSVVGCNTKKPLPSLLKPTREIVLEKEGSVQSSVRYGRMLFNHSHADYFDAYILNEILGGYFGSRLMQNIREEKGYTYGIHSSIVPMQEDGYFVIGTDVKREFTKNTIEEIEKELQLLIDVPVSDNELETVKNYMLGSFVGDIQTPFSIADKYKTIYFNGLGDDYYDRFFARIQSITAADIQAVAKKYFTPAEMSYVISGGF</sequence>
<name>A0A6N4SVS3_CYTH3</name>
<dbReference type="AlphaFoldDB" id="A0A6N4SVS3"/>
<dbReference type="GO" id="GO:0006508">
    <property type="term" value="P:proteolysis"/>
    <property type="evidence" value="ECO:0007669"/>
    <property type="project" value="UniProtKB-KW"/>
</dbReference>
<dbReference type="SUPFAM" id="SSF63411">
    <property type="entry name" value="LuxS/MPP-like metallohydrolase"/>
    <property type="match status" value="2"/>
</dbReference>
<dbReference type="PANTHER" id="PTHR11851">
    <property type="entry name" value="METALLOPROTEASE"/>
    <property type="match status" value="1"/>
</dbReference>
<dbReference type="PANTHER" id="PTHR11851:SF224">
    <property type="entry name" value="PROCESSING PROTEASE"/>
    <property type="match status" value="1"/>
</dbReference>
<gene>
    <name evidence="3" type="ordered locus">CHU_3239</name>
</gene>
<dbReference type="KEGG" id="chu:CHU_3239"/>
<dbReference type="Pfam" id="PF00675">
    <property type="entry name" value="Peptidase_M16"/>
    <property type="match status" value="1"/>
</dbReference>
<dbReference type="Gene3D" id="3.30.830.10">
    <property type="entry name" value="Metalloenzyme, LuxS/M16 peptidase-like"/>
    <property type="match status" value="2"/>
</dbReference>
<proteinExistence type="predicted"/>
<evidence type="ECO:0000313" key="4">
    <source>
        <dbReference type="Proteomes" id="UP000001822"/>
    </source>
</evidence>